<accession>A0A1Z8AIC6</accession>
<sequence>MEQTMKKTALFLSCMALLSCNKKKEKPEVKVTVTEAIPYESMDKQIACNGNTYNYNIPVFNSSAEIAGIIENPIKELITKDFIDVTYNRDASLRSIIEIFHDRRERVLCNDQKIEGLLSVNTQFITENEDFVSYELNYKRGQKQGRLLKTFLKPELKEIHLSDLIPEKKSQDVMTIFNANLQQEVANLVTDIPTGDVQNQFMEYVRNTAFKFEPKDFETAGLAFDFKGEVTKSLRLSKKIDLPKQFEFLNDTVIIEIDAYQLTHYLDLSRLIN</sequence>
<comment type="caution">
    <text evidence="1">The sequence shown here is derived from an EMBL/GenBank/DDBJ whole genome shotgun (WGS) entry which is preliminary data.</text>
</comment>
<gene>
    <name evidence="1" type="ORF">A9Q93_13235</name>
</gene>
<dbReference type="PROSITE" id="PS51257">
    <property type="entry name" value="PROKAR_LIPOPROTEIN"/>
    <property type="match status" value="1"/>
</dbReference>
<dbReference type="Proteomes" id="UP000196102">
    <property type="component" value="Unassembled WGS sequence"/>
</dbReference>
<proteinExistence type="predicted"/>
<organism evidence="1 2">
    <name type="scientific">Nonlabens dokdonensis</name>
    <dbReference type="NCBI Taxonomy" id="328515"/>
    <lineage>
        <taxon>Bacteria</taxon>
        <taxon>Pseudomonadati</taxon>
        <taxon>Bacteroidota</taxon>
        <taxon>Flavobacteriia</taxon>
        <taxon>Flavobacteriales</taxon>
        <taxon>Flavobacteriaceae</taxon>
        <taxon>Nonlabens</taxon>
    </lineage>
</organism>
<protein>
    <recommendedName>
        <fullName evidence="3">Lipoprotein</fullName>
    </recommendedName>
</protein>
<evidence type="ECO:0000313" key="2">
    <source>
        <dbReference type="Proteomes" id="UP000196102"/>
    </source>
</evidence>
<name>A0A1Z8AIC6_9FLAO</name>
<reference evidence="2" key="1">
    <citation type="journal article" date="2017" name="Proc. Natl. Acad. Sci. U.S.A.">
        <title>Simulation of Deepwater Horizon oil plume reveals substrate specialization within a complex community of hydrocarbon-degraders.</title>
        <authorList>
            <person name="Hu P."/>
            <person name="Dubinsky E.A."/>
            <person name="Probst A.J."/>
            <person name="Wang J."/>
            <person name="Sieber C.M.K."/>
            <person name="Tom L.M."/>
            <person name="Gardinali P."/>
            <person name="Banfield J.F."/>
            <person name="Atlas R.M."/>
            <person name="Andersen G.L."/>
        </authorList>
    </citation>
    <scope>NUCLEOTIDE SEQUENCE [LARGE SCALE GENOMIC DNA]</scope>
</reference>
<dbReference type="AlphaFoldDB" id="A0A1Z8AIC6"/>
<evidence type="ECO:0008006" key="3">
    <source>
        <dbReference type="Google" id="ProtNLM"/>
    </source>
</evidence>
<evidence type="ECO:0000313" key="1">
    <source>
        <dbReference type="EMBL" id="OUS10094.1"/>
    </source>
</evidence>
<dbReference type="EMBL" id="MAAX01000202">
    <property type="protein sequence ID" value="OUS10094.1"/>
    <property type="molecule type" value="Genomic_DNA"/>
</dbReference>